<name>A0ABY3PTP7_9CYAN</name>
<evidence type="ECO:0000313" key="1">
    <source>
        <dbReference type="EMBL" id="UFP97111.1"/>
    </source>
</evidence>
<reference evidence="1 2" key="1">
    <citation type="journal article" date="2021" name="Genome Biol. Evol.">
        <title>Complete Genome Sequencing of a Novel Gloeobacter Species from a Waterfall Cave in Mexico.</title>
        <authorList>
            <person name="Saw J.H."/>
            <person name="Cardona T."/>
            <person name="Montejano G."/>
        </authorList>
    </citation>
    <scope>NUCLEOTIDE SEQUENCE [LARGE SCALE GENOMIC DNA]</scope>
    <source>
        <strain evidence="1">MG652769</strain>
    </source>
</reference>
<gene>
    <name evidence="1" type="ORF">ISF26_01370</name>
</gene>
<sequence length="89" mass="10294">MRRHWPEYLIEAWAMVSAVLFTALLEYPGWGLPQWLPEPDRRRFLIALANGSDQVGRNLMKHLTTAIAALSIRRNPAVYQKTIAVADWY</sequence>
<organism evidence="1 2">
    <name type="scientific">Gloeobacter morelensis MG652769</name>
    <dbReference type="NCBI Taxonomy" id="2781736"/>
    <lineage>
        <taxon>Bacteria</taxon>
        <taxon>Bacillati</taxon>
        <taxon>Cyanobacteriota</taxon>
        <taxon>Cyanophyceae</taxon>
        <taxon>Gloeobacterales</taxon>
        <taxon>Gloeobacteraceae</taxon>
        <taxon>Gloeobacter</taxon>
        <taxon>Gloeobacter morelensis</taxon>
    </lineage>
</organism>
<proteinExistence type="predicted"/>
<keyword evidence="2" id="KW-1185">Reference proteome</keyword>
<evidence type="ECO:0000313" key="2">
    <source>
        <dbReference type="Proteomes" id="UP001054846"/>
    </source>
</evidence>
<accession>A0ABY3PTP7</accession>
<dbReference type="EMBL" id="CP063845">
    <property type="protein sequence ID" value="UFP97111.1"/>
    <property type="molecule type" value="Genomic_DNA"/>
</dbReference>
<evidence type="ECO:0008006" key="3">
    <source>
        <dbReference type="Google" id="ProtNLM"/>
    </source>
</evidence>
<dbReference type="RefSeq" id="WP_230841992.1">
    <property type="nucleotide sequence ID" value="NZ_CP063845.1"/>
</dbReference>
<dbReference type="Proteomes" id="UP001054846">
    <property type="component" value="Chromosome"/>
</dbReference>
<protein>
    <recommendedName>
        <fullName evidence="3">Transposase</fullName>
    </recommendedName>
</protein>